<accession>A0AAP0JAF6</accession>
<organism evidence="3 4">
    <name type="scientific">Stephania japonica</name>
    <dbReference type="NCBI Taxonomy" id="461633"/>
    <lineage>
        <taxon>Eukaryota</taxon>
        <taxon>Viridiplantae</taxon>
        <taxon>Streptophyta</taxon>
        <taxon>Embryophyta</taxon>
        <taxon>Tracheophyta</taxon>
        <taxon>Spermatophyta</taxon>
        <taxon>Magnoliopsida</taxon>
        <taxon>Ranunculales</taxon>
        <taxon>Menispermaceae</taxon>
        <taxon>Menispermoideae</taxon>
        <taxon>Cissampelideae</taxon>
        <taxon>Stephania</taxon>
    </lineage>
</organism>
<dbReference type="SUPFAM" id="SSF54106">
    <property type="entry name" value="LysM domain"/>
    <property type="match status" value="2"/>
</dbReference>
<gene>
    <name evidence="3" type="ORF">Sjap_009759</name>
</gene>
<feature type="domain" description="LysM" evidence="2">
    <location>
        <begin position="113"/>
        <end position="160"/>
    </location>
</feature>
<dbReference type="Proteomes" id="UP001417504">
    <property type="component" value="Unassembled WGS sequence"/>
</dbReference>
<name>A0AAP0JAF6_9MAGN</name>
<dbReference type="PANTHER" id="PTHR33734">
    <property type="entry name" value="LYSM DOMAIN-CONTAINING GPI-ANCHORED PROTEIN 2"/>
    <property type="match status" value="1"/>
</dbReference>
<dbReference type="AlphaFoldDB" id="A0AAP0JAF6"/>
<comment type="caution">
    <text evidence="3">The sequence shown here is derived from an EMBL/GenBank/DDBJ whole genome shotgun (WGS) entry which is preliminary data.</text>
</comment>
<dbReference type="InterPro" id="IPR018392">
    <property type="entry name" value="LysM"/>
</dbReference>
<evidence type="ECO:0000259" key="2">
    <source>
        <dbReference type="PROSITE" id="PS51782"/>
    </source>
</evidence>
<dbReference type="EMBL" id="JBBNAE010000004">
    <property type="protein sequence ID" value="KAK9129272.1"/>
    <property type="molecule type" value="Genomic_DNA"/>
</dbReference>
<evidence type="ECO:0000256" key="1">
    <source>
        <dbReference type="SAM" id="SignalP"/>
    </source>
</evidence>
<dbReference type="SMART" id="SM00257">
    <property type="entry name" value="LysM"/>
    <property type="match status" value="2"/>
</dbReference>
<dbReference type="PROSITE" id="PS51782">
    <property type="entry name" value="LYSM"/>
    <property type="match status" value="2"/>
</dbReference>
<feature type="signal peptide" evidence="1">
    <location>
        <begin position="1"/>
        <end position="29"/>
    </location>
</feature>
<keyword evidence="1" id="KW-0732">Signal</keyword>
<protein>
    <recommendedName>
        <fullName evidence="2">LysM domain-containing protein</fullName>
    </recommendedName>
</protein>
<dbReference type="Pfam" id="PF01476">
    <property type="entry name" value="LysM"/>
    <property type="match status" value="2"/>
</dbReference>
<feature type="chain" id="PRO_5043001292" description="LysM domain-containing protein" evidence="1">
    <location>
        <begin position="30"/>
        <end position="372"/>
    </location>
</feature>
<dbReference type="PANTHER" id="PTHR33734:SF11">
    <property type="entry name" value="LYSM DOMAIN-CONTAINING GPI-ANCHORED PROTEIN 2"/>
    <property type="match status" value="1"/>
</dbReference>
<reference evidence="3 4" key="1">
    <citation type="submission" date="2024-01" db="EMBL/GenBank/DDBJ databases">
        <title>Genome assemblies of Stephania.</title>
        <authorList>
            <person name="Yang L."/>
        </authorList>
    </citation>
    <scope>NUCLEOTIDE SEQUENCE [LARGE SCALE GENOMIC DNA]</scope>
    <source>
        <strain evidence="3">QJT</strain>
        <tissue evidence="3">Leaf</tissue>
    </source>
</reference>
<dbReference type="Gene3D" id="3.10.350.10">
    <property type="entry name" value="LysM domain"/>
    <property type="match status" value="2"/>
</dbReference>
<dbReference type="InterPro" id="IPR036779">
    <property type="entry name" value="LysM_dom_sf"/>
</dbReference>
<feature type="domain" description="LysM" evidence="2">
    <location>
        <begin position="177"/>
        <end position="221"/>
    </location>
</feature>
<dbReference type="CDD" id="cd00118">
    <property type="entry name" value="LysM"/>
    <property type="match status" value="2"/>
</dbReference>
<evidence type="ECO:0000313" key="4">
    <source>
        <dbReference type="Proteomes" id="UP001417504"/>
    </source>
</evidence>
<keyword evidence="4" id="KW-1185">Reference proteome</keyword>
<proteinExistence type="predicted"/>
<evidence type="ECO:0000313" key="3">
    <source>
        <dbReference type="EMBL" id="KAK9129272.1"/>
    </source>
</evidence>
<sequence>MMKYRSCSLLMNSLILCVVLLFTITTTHAFNCTSPSSSPTAKCNSLIDYIPPNTTTLSHIKTLFGVPNLHTLLGANSMPVSTPPTQSVPANRSIKIPFECLCANGTGVSNRRPIYRVKAGDGLDHIARDVFGALVTYQQIQAVNGIANASLIMVGQELWIPLPCSCDKVDGSQVVHYGHVVAPKSTLQQIADAYGSRVETLLRLNGLADPRDLLAGAVLDVPLRACASSISNQSRDSPLRLSNGTYAFTAHNCVQCKCDASNNYILQCDPSPPKTKLSDWSKCPSMICEGLGNSSIGDSMSSGNCQNTTCSYAGYNHTSILTTLTNISTCNPEGAPQSPPRSHAMTIGLSGNYFGRASLFVSLALLSLSHLL</sequence>